<dbReference type="EMBL" id="CP048113">
    <property type="protein sequence ID" value="QHS62895.1"/>
    <property type="molecule type" value="Genomic_DNA"/>
</dbReference>
<protein>
    <submittedName>
        <fullName evidence="1">Uncharacterized protein</fullName>
    </submittedName>
</protein>
<accession>A0A6B9ZP45</accession>
<proteinExistence type="predicted"/>
<gene>
    <name evidence="1" type="ORF">GWR21_25920</name>
</gene>
<dbReference type="Pfam" id="PF19067">
    <property type="entry name" value="DUF5763"/>
    <property type="match status" value="1"/>
</dbReference>
<sequence length="138" mass="15225">MKAAILLLIVWLLVLFLPGTHRRLPDGYETTHGKEYSPDNRVQSTTVYKTPHGRKYHTADCHTVRNVSEQLTVTAAEQQGLEPCKICHPASVHTASAPANKAAGTGETVRCQGTTKRGTRCKHMTSIANGYCFQHQPE</sequence>
<dbReference type="KEGG" id="chih:GWR21_25920"/>
<evidence type="ECO:0000313" key="1">
    <source>
        <dbReference type="EMBL" id="QHS62895.1"/>
    </source>
</evidence>
<dbReference type="Gene3D" id="3.40.10.10">
    <property type="entry name" value="DNA Methylphosphotriester Repair Domain"/>
    <property type="match status" value="1"/>
</dbReference>
<reference evidence="1 2" key="1">
    <citation type="submission" date="2020-01" db="EMBL/GenBank/DDBJ databases">
        <title>Complete genome sequence of Chitinophaga sp. H33E-04 isolated from quinoa roots.</title>
        <authorList>
            <person name="Weon H.-Y."/>
            <person name="Lee S.A."/>
        </authorList>
    </citation>
    <scope>NUCLEOTIDE SEQUENCE [LARGE SCALE GENOMIC DNA]</scope>
    <source>
        <strain evidence="1 2">H33E-04</strain>
    </source>
</reference>
<keyword evidence="2" id="KW-1185">Reference proteome</keyword>
<dbReference type="InterPro" id="IPR035451">
    <property type="entry name" value="Ada-like_dom_sf"/>
</dbReference>
<dbReference type="Proteomes" id="UP000476411">
    <property type="component" value="Chromosome"/>
</dbReference>
<dbReference type="RefSeq" id="WP_162334619.1">
    <property type="nucleotide sequence ID" value="NZ_CP048113.1"/>
</dbReference>
<dbReference type="AlphaFoldDB" id="A0A6B9ZP45"/>
<organism evidence="1 2">
    <name type="scientific">Chitinophaga agri</name>
    <dbReference type="NCBI Taxonomy" id="2703787"/>
    <lineage>
        <taxon>Bacteria</taxon>
        <taxon>Pseudomonadati</taxon>
        <taxon>Bacteroidota</taxon>
        <taxon>Chitinophagia</taxon>
        <taxon>Chitinophagales</taxon>
        <taxon>Chitinophagaceae</taxon>
        <taxon>Chitinophaga</taxon>
    </lineage>
</organism>
<dbReference type="SUPFAM" id="SSF57884">
    <property type="entry name" value="Ada DNA repair protein, N-terminal domain (N-Ada 10)"/>
    <property type="match status" value="1"/>
</dbReference>
<dbReference type="InterPro" id="IPR043914">
    <property type="entry name" value="DUF5763"/>
</dbReference>
<evidence type="ECO:0000313" key="2">
    <source>
        <dbReference type="Proteomes" id="UP000476411"/>
    </source>
</evidence>
<name>A0A6B9ZP45_9BACT</name>